<evidence type="ECO:0000256" key="1">
    <source>
        <dbReference type="SAM" id="SignalP"/>
    </source>
</evidence>
<sequence>MLLVILFIMVLPGLKGLPTPAPSQLPSLIKKCHFSNDSCLIDSFNSFIEVFARGMPRLGFKSFDKFPLPDIPVYNCSHDRPIWMSFILRNPVFKGLENATVYRVKGFDRDPTKMIRLKYRIPRVEVEGFFYYQIKVGFFETSGSGPIKFDLQNARFTTIFKVYIEFRKEKRHLKLYSFESQLELDRMIFLLDNLFADNSDLTFAINKVLNTHWLEFWNELEPNFIPALSRMGVNRTQEFFDHFSYDDLFLRDDEQ</sequence>
<feature type="signal peptide" evidence="1">
    <location>
        <begin position="1"/>
        <end position="16"/>
    </location>
</feature>
<dbReference type="InterPro" id="IPR010562">
    <property type="entry name" value="Haemolymph_juvenile_hormone-bd"/>
</dbReference>
<dbReference type="OrthoDB" id="6591956at2759"/>
<name>A0A6P4JE65_DROKI</name>
<reference evidence="2" key="1">
    <citation type="submission" date="2025-05" db="UniProtKB">
        <authorList>
            <consortium name="RefSeq"/>
        </authorList>
    </citation>
    <scope>NUCLEOTIDE SEQUENCE [LARGE SCALE GENOMIC DNA]</scope>
    <source>
        <strain evidence="2">14028-0561.14</strain>
    </source>
</reference>
<dbReference type="SMART" id="SM00700">
    <property type="entry name" value="JHBP"/>
    <property type="match status" value="1"/>
</dbReference>
<feature type="chain" id="PRO_5028006213" evidence="1">
    <location>
        <begin position="17"/>
        <end position="255"/>
    </location>
</feature>
<dbReference type="Gene3D" id="3.15.10.30">
    <property type="entry name" value="Haemolymph juvenile hormone binding protein"/>
    <property type="match status" value="1"/>
</dbReference>
<dbReference type="PANTHER" id="PTHR11008">
    <property type="entry name" value="PROTEIN TAKEOUT-LIKE PROTEIN"/>
    <property type="match status" value="1"/>
</dbReference>
<organism evidence="2 3">
    <name type="scientific">Drosophila kikkawai</name>
    <name type="common">Fruit fly</name>
    <dbReference type="NCBI Taxonomy" id="30033"/>
    <lineage>
        <taxon>Eukaryota</taxon>
        <taxon>Metazoa</taxon>
        <taxon>Ecdysozoa</taxon>
        <taxon>Arthropoda</taxon>
        <taxon>Hexapoda</taxon>
        <taxon>Insecta</taxon>
        <taxon>Pterygota</taxon>
        <taxon>Neoptera</taxon>
        <taxon>Endopterygota</taxon>
        <taxon>Diptera</taxon>
        <taxon>Brachycera</taxon>
        <taxon>Muscomorpha</taxon>
        <taxon>Ephydroidea</taxon>
        <taxon>Drosophilidae</taxon>
        <taxon>Drosophila</taxon>
        <taxon>Sophophora</taxon>
    </lineage>
</organism>
<reference evidence="3" key="2">
    <citation type="submission" date="2025-08" db="UniProtKB">
        <authorList>
            <consortium name="RefSeq"/>
        </authorList>
    </citation>
    <scope>IDENTIFICATION</scope>
    <source>
        <strain evidence="3">14028-0561.14</strain>
        <tissue evidence="3">Whole fly</tissue>
    </source>
</reference>
<evidence type="ECO:0000313" key="2">
    <source>
        <dbReference type="Proteomes" id="UP001652661"/>
    </source>
</evidence>
<keyword evidence="1" id="KW-0732">Signal</keyword>
<dbReference type="GO" id="GO:0005615">
    <property type="term" value="C:extracellular space"/>
    <property type="evidence" value="ECO:0007669"/>
    <property type="project" value="TreeGrafter"/>
</dbReference>
<proteinExistence type="predicted"/>
<dbReference type="GeneID" id="108082093"/>
<dbReference type="Proteomes" id="UP001652661">
    <property type="component" value="Chromosome 2R"/>
</dbReference>
<keyword evidence="2" id="KW-1185">Reference proteome</keyword>
<dbReference type="Pfam" id="PF06585">
    <property type="entry name" value="JHBP"/>
    <property type="match status" value="1"/>
</dbReference>
<gene>
    <name evidence="3" type="primary">LOC108082093</name>
</gene>
<accession>A0A6P4JE65</accession>
<dbReference type="RefSeq" id="XP_017032878.1">
    <property type="nucleotide sequence ID" value="XM_017177389.2"/>
</dbReference>
<protein>
    <submittedName>
        <fullName evidence="3">Circadian clock-controlled protein daywake-like</fullName>
    </submittedName>
</protein>
<evidence type="ECO:0000313" key="3">
    <source>
        <dbReference type="RefSeq" id="XP_017032878.1"/>
    </source>
</evidence>
<dbReference type="InterPro" id="IPR038606">
    <property type="entry name" value="To_sf"/>
</dbReference>
<dbReference type="OMA" id="SFIEYRQ"/>
<dbReference type="AlphaFoldDB" id="A0A6P4JE65"/>
<dbReference type="PANTHER" id="PTHR11008:SF32">
    <property type="entry name" value="CIRCADIAN CLOCK-CONTROLLED PROTEIN DAYWAKE-RELATED"/>
    <property type="match status" value="1"/>
</dbReference>